<dbReference type="InterPro" id="IPR000719">
    <property type="entry name" value="Prot_kinase_dom"/>
</dbReference>
<dbReference type="GeneID" id="38138210"/>
<protein>
    <submittedName>
        <fullName evidence="3">Kinase-like domain-containing protein</fullName>
    </submittedName>
</protein>
<dbReference type="GO" id="GO:0005524">
    <property type="term" value="F:ATP binding"/>
    <property type="evidence" value="ECO:0007669"/>
    <property type="project" value="InterPro"/>
</dbReference>
<keyword evidence="4" id="KW-1185">Reference proteome</keyword>
<accession>A0A3F3PJH5</accession>
<gene>
    <name evidence="3" type="ORF">BDQ94DRAFT_163951</name>
</gene>
<evidence type="ECO:0000313" key="3">
    <source>
        <dbReference type="EMBL" id="RDH27089.1"/>
    </source>
</evidence>
<organism evidence="3 4">
    <name type="scientific">Aspergillus welwitschiae</name>
    <dbReference type="NCBI Taxonomy" id="1341132"/>
    <lineage>
        <taxon>Eukaryota</taxon>
        <taxon>Fungi</taxon>
        <taxon>Dikarya</taxon>
        <taxon>Ascomycota</taxon>
        <taxon>Pezizomycotina</taxon>
        <taxon>Eurotiomycetes</taxon>
        <taxon>Eurotiomycetidae</taxon>
        <taxon>Eurotiales</taxon>
        <taxon>Aspergillaceae</taxon>
        <taxon>Aspergillus</taxon>
        <taxon>Aspergillus subgen. Circumdati</taxon>
    </lineage>
</organism>
<dbReference type="InterPro" id="IPR011009">
    <property type="entry name" value="Kinase-like_dom_sf"/>
</dbReference>
<dbReference type="STRING" id="1341132.A0A3F3PJH5"/>
<evidence type="ECO:0000313" key="4">
    <source>
        <dbReference type="Proteomes" id="UP000253729"/>
    </source>
</evidence>
<dbReference type="AlphaFoldDB" id="A0A3F3PJH5"/>
<feature type="region of interest" description="Disordered" evidence="1">
    <location>
        <begin position="43"/>
        <end position="64"/>
    </location>
</feature>
<dbReference type="Proteomes" id="UP000253729">
    <property type="component" value="Unassembled WGS sequence"/>
</dbReference>
<dbReference type="GO" id="GO:0004672">
    <property type="term" value="F:protein kinase activity"/>
    <property type="evidence" value="ECO:0007669"/>
    <property type="project" value="InterPro"/>
</dbReference>
<keyword evidence="3" id="KW-0808">Transferase</keyword>
<dbReference type="EMBL" id="KZ852101">
    <property type="protein sequence ID" value="RDH27089.1"/>
    <property type="molecule type" value="Genomic_DNA"/>
</dbReference>
<sequence length="307" mass="34305">MSNRVTQIDPLQIQARHTGDADHTPIHMDKISQGAHSHCLSEKPKADNAIQETRSQADQLPPVMRGPPSDKFIKRFSCRLAGSVTVVERIEDRTKIVHIREFSKFSKDKADCWLQVLRSTHHPNITSAIEIYKDHGMTYFVVDDLPLTLENLAACEVLPSELELASILKQVLEGICHLLESGFEHGELKCSNILVGQDGVIKIAALEHCSRRQSRISDVKSIRSMANIAMFLMQGYVKADGAIGVDNTHWQSNALEFVSATTSVKSVQELRECDLLTKHQCSAGSLVALARLAFYTTRTYISELWQL</sequence>
<dbReference type="PROSITE" id="PS50011">
    <property type="entry name" value="PROTEIN_KINASE_DOM"/>
    <property type="match status" value="1"/>
</dbReference>
<dbReference type="Gene3D" id="1.10.510.10">
    <property type="entry name" value="Transferase(Phosphotransferase) domain 1"/>
    <property type="match status" value="1"/>
</dbReference>
<evidence type="ECO:0000259" key="2">
    <source>
        <dbReference type="PROSITE" id="PS50011"/>
    </source>
</evidence>
<proteinExistence type="predicted"/>
<dbReference type="RefSeq" id="XP_026620111.1">
    <property type="nucleotide sequence ID" value="XM_026769854.1"/>
</dbReference>
<name>A0A3F3PJH5_9EURO</name>
<feature type="domain" description="Protein kinase" evidence="2">
    <location>
        <begin position="73"/>
        <end position="307"/>
    </location>
</feature>
<reference evidence="3 4" key="1">
    <citation type="submission" date="2018-07" db="EMBL/GenBank/DDBJ databases">
        <title>The genomes of Aspergillus section Nigri reveals drivers in fungal speciation.</title>
        <authorList>
            <consortium name="DOE Joint Genome Institute"/>
            <person name="Vesth T.C."/>
            <person name="Nybo J."/>
            <person name="Theobald S."/>
            <person name="Brandl J."/>
            <person name="Frisvad J.C."/>
            <person name="Nielsen K.F."/>
            <person name="Lyhne E.K."/>
            <person name="Kogle M.E."/>
            <person name="Kuo A."/>
            <person name="Riley R."/>
            <person name="Clum A."/>
            <person name="Nolan M."/>
            <person name="Lipzen A."/>
            <person name="Salamov A."/>
            <person name="Henrissat B."/>
            <person name="Wiebenga A."/>
            <person name="De vries R.P."/>
            <person name="Grigoriev I.V."/>
            <person name="Mortensen U.H."/>
            <person name="Andersen M.R."/>
            <person name="Baker S.E."/>
        </authorList>
    </citation>
    <scope>NUCLEOTIDE SEQUENCE [LARGE SCALE GENOMIC DNA]</scope>
    <source>
        <strain evidence="3 4">CBS 139.54b</strain>
    </source>
</reference>
<evidence type="ECO:0000256" key="1">
    <source>
        <dbReference type="SAM" id="MobiDB-lite"/>
    </source>
</evidence>
<keyword evidence="3" id="KW-0418">Kinase</keyword>
<dbReference type="SUPFAM" id="SSF56112">
    <property type="entry name" value="Protein kinase-like (PK-like)"/>
    <property type="match status" value="1"/>
</dbReference>
<dbReference type="Pfam" id="PF00069">
    <property type="entry name" value="Pkinase"/>
    <property type="match status" value="1"/>
</dbReference>